<organism evidence="11 12">
    <name type="scientific">Pocillopora meandrina</name>
    <dbReference type="NCBI Taxonomy" id="46732"/>
    <lineage>
        <taxon>Eukaryota</taxon>
        <taxon>Metazoa</taxon>
        <taxon>Cnidaria</taxon>
        <taxon>Anthozoa</taxon>
        <taxon>Hexacorallia</taxon>
        <taxon>Scleractinia</taxon>
        <taxon>Astrocoeniina</taxon>
        <taxon>Pocilloporidae</taxon>
        <taxon>Pocillopora</taxon>
    </lineage>
</organism>
<gene>
    <name evidence="11" type="ORF">PMEA_00005866</name>
</gene>
<evidence type="ECO:0000256" key="3">
    <source>
        <dbReference type="ARBA" id="ARBA00022473"/>
    </source>
</evidence>
<feature type="non-terminal residue" evidence="11">
    <location>
        <position position="1"/>
    </location>
</feature>
<dbReference type="PRINTS" id="PR01349">
    <property type="entry name" value="WNTPROTEIN"/>
</dbReference>
<dbReference type="EMBL" id="CALNXJ010000014">
    <property type="protein sequence ID" value="CAH3115096.1"/>
    <property type="molecule type" value="Genomic_DNA"/>
</dbReference>
<keyword evidence="8" id="KW-0325">Glycoprotein</keyword>
<dbReference type="GO" id="GO:0005125">
    <property type="term" value="F:cytokine activity"/>
    <property type="evidence" value="ECO:0007669"/>
    <property type="project" value="TreeGrafter"/>
</dbReference>
<comment type="function">
    <text evidence="10">Ligand for members of the frizzled family of seven transmembrane receptors.</text>
</comment>
<dbReference type="GO" id="GO:0005109">
    <property type="term" value="F:frizzled binding"/>
    <property type="evidence" value="ECO:0007669"/>
    <property type="project" value="TreeGrafter"/>
</dbReference>
<dbReference type="PROSITE" id="PS00246">
    <property type="entry name" value="WNT1"/>
    <property type="match status" value="1"/>
</dbReference>
<evidence type="ECO:0000256" key="8">
    <source>
        <dbReference type="ARBA" id="ARBA00023180"/>
    </source>
</evidence>
<reference evidence="11 12" key="1">
    <citation type="submission" date="2022-05" db="EMBL/GenBank/DDBJ databases">
        <authorList>
            <consortium name="Genoscope - CEA"/>
            <person name="William W."/>
        </authorList>
    </citation>
    <scope>NUCLEOTIDE SEQUENCE [LARGE SCALE GENOMIC DNA]</scope>
</reference>
<dbReference type="Gene3D" id="3.30.2460.20">
    <property type="match status" value="2"/>
</dbReference>
<name>A0AAU9WHG2_9CNID</name>
<accession>A0AAU9WHG2</accession>
<evidence type="ECO:0000256" key="6">
    <source>
        <dbReference type="ARBA" id="ARBA00022687"/>
    </source>
</evidence>
<dbReference type="PANTHER" id="PTHR12027">
    <property type="entry name" value="WNT RELATED"/>
    <property type="match status" value="1"/>
</dbReference>
<evidence type="ECO:0000256" key="4">
    <source>
        <dbReference type="ARBA" id="ARBA00022525"/>
    </source>
</evidence>
<comment type="similarity">
    <text evidence="2 10">Belongs to the Wnt family.</text>
</comment>
<keyword evidence="4" id="KW-0964">Secreted</keyword>
<dbReference type="FunFam" id="3.30.2460.20:FF:000001">
    <property type="entry name" value="Wnt homolog"/>
    <property type="match status" value="2"/>
</dbReference>
<evidence type="ECO:0000313" key="11">
    <source>
        <dbReference type="EMBL" id="CAH3115096.1"/>
    </source>
</evidence>
<dbReference type="AlphaFoldDB" id="A0AAU9WHG2"/>
<dbReference type="InterPro" id="IPR005817">
    <property type="entry name" value="Wnt"/>
</dbReference>
<dbReference type="GO" id="GO:0030182">
    <property type="term" value="P:neuron differentiation"/>
    <property type="evidence" value="ECO:0007669"/>
    <property type="project" value="TreeGrafter"/>
</dbReference>
<comment type="subcellular location">
    <subcellularLocation>
        <location evidence="1 10">Secreted</location>
        <location evidence="1 10">Extracellular space</location>
        <location evidence="1 10">Extracellular matrix</location>
    </subcellularLocation>
</comment>
<dbReference type="Pfam" id="PF00110">
    <property type="entry name" value="wnt"/>
    <property type="match status" value="2"/>
</dbReference>
<keyword evidence="9" id="KW-0449">Lipoprotein</keyword>
<keyword evidence="3 10" id="KW-0217">Developmental protein</keyword>
<dbReference type="InterPro" id="IPR043158">
    <property type="entry name" value="Wnt_C"/>
</dbReference>
<evidence type="ECO:0000256" key="9">
    <source>
        <dbReference type="ARBA" id="ARBA00023288"/>
    </source>
</evidence>
<evidence type="ECO:0000256" key="10">
    <source>
        <dbReference type="RuleBase" id="RU003500"/>
    </source>
</evidence>
<keyword evidence="5" id="KW-0272">Extracellular matrix</keyword>
<sequence length="550" mass="62815">LINSGRPNQEKDQTNISMMTGFIFVNFCHPLDKKNELEPFKMESQQGIALFTLLVATVFAYMQANSKLLFVSSVATLVPSLICTRIPGLSNRQRNVCDENPKVIYCIREGYRMAAEECRFQFRKSRWNCTLLGETSDFDDKAIKGTREMAYTQAIISAGVVYTVTRACSMGNLSECNCDKKLTSTEKKKHYKGWSWGGCSVDLSFGLDLSSRFVNAREEKHNAFWLMNRHNSRAGRQVVRQNLVKFCKCHGLSGSCVERTCWMALSSFRKVAEKLKEYYHTALRVDALTGATSGGAKPEHLVLQSNNSKKPHTHSLVYLNDSKAFCNRDPKLRIPGTRDRICNTTGSTEEDHCDVMCCGRGHDTHNLTEVIQCSCKFHWCCEVKCHECVNNALKDSLKLHCHCHGTSGSCVSRTCWQDLPGFKKIGSQLKQRYLKASRVKTIKYPSPNGRRDAYLWLEFGDNKPPSRDLVYIEDSPNYCDRDRRRKIPGTTERECNKTSDGIDGCELMCCGRGHNTHEIVKKWRCNCKFHWCCHVECENCKERMEIFRCK</sequence>
<proteinExistence type="inferred from homology"/>
<dbReference type="SMART" id="SM00097">
    <property type="entry name" value="WNT1"/>
    <property type="match status" value="2"/>
</dbReference>
<dbReference type="CDD" id="cd13113">
    <property type="entry name" value="Wnt"/>
    <property type="match status" value="1"/>
</dbReference>
<dbReference type="Proteomes" id="UP001159428">
    <property type="component" value="Unassembled WGS sequence"/>
</dbReference>
<comment type="caution">
    <text evidence="11">The sequence shown here is derived from an EMBL/GenBank/DDBJ whole genome shotgun (WGS) entry which is preliminary data.</text>
</comment>
<dbReference type="GO" id="GO:0045165">
    <property type="term" value="P:cell fate commitment"/>
    <property type="evidence" value="ECO:0007669"/>
    <property type="project" value="TreeGrafter"/>
</dbReference>
<keyword evidence="7" id="KW-1015">Disulfide bond</keyword>
<protein>
    <recommendedName>
        <fullName evidence="10">Protein Wnt</fullName>
    </recommendedName>
</protein>
<evidence type="ECO:0000256" key="1">
    <source>
        <dbReference type="ARBA" id="ARBA00004498"/>
    </source>
</evidence>
<evidence type="ECO:0000256" key="2">
    <source>
        <dbReference type="ARBA" id="ARBA00005683"/>
    </source>
</evidence>
<dbReference type="GO" id="GO:0060070">
    <property type="term" value="P:canonical Wnt signaling pathway"/>
    <property type="evidence" value="ECO:0007669"/>
    <property type="project" value="TreeGrafter"/>
</dbReference>
<keyword evidence="12" id="KW-1185">Reference proteome</keyword>
<evidence type="ECO:0000256" key="7">
    <source>
        <dbReference type="ARBA" id="ARBA00023157"/>
    </source>
</evidence>
<evidence type="ECO:0000256" key="5">
    <source>
        <dbReference type="ARBA" id="ARBA00022530"/>
    </source>
</evidence>
<evidence type="ECO:0000313" key="12">
    <source>
        <dbReference type="Proteomes" id="UP001159428"/>
    </source>
</evidence>
<dbReference type="GO" id="GO:0005615">
    <property type="term" value="C:extracellular space"/>
    <property type="evidence" value="ECO:0007669"/>
    <property type="project" value="TreeGrafter"/>
</dbReference>
<dbReference type="PANTHER" id="PTHR12027:SF112">
    <property type="entry name" value="PROTEIN WNT-2"/>
    <property type="match status" value="1"/>
</dbReference>
<dbReference type="InterPro" id="IPR018161">
    <property type="entry name" value="Wnt_CS"/>
</dbReference>
<keyword evidence="6 10" id="KW-0879">Wnt signaling pathway</keyword>